<feature type="region of interest" description="Disordered" evidence="10">
    <location>
        <begin position="1293"/>
        <end position="1347"/>
    </location>
</feature>
<dbReference type="SMART" id="SM00360">
    <property type="entry name" value="RRM"/>
    <property type="match status" value="2"/>
</dbReference>
<dbReference type="Pfam" id="PF00076">
    <property type="entry name" value="RRM_1"/>
    <property type="match status" value="1"/>
</dbReference>
<dbReference type="SMART" id="SM00661">
    <property type="entry name" value="RPOL9"/>
    <property type="match status" value="1"/>
</dbReference>
<dbReference type="SMART" id="SM00440">
    <property type="entry name" value="ZnF_C2C2"/>
    <property type="match status" value="1"/>
</dbReference>
<evidence type="ECO:0000256" key="8">
    <source>
        <dbReference type="PROSITE-ProRule" id="PRU00472"/>
    </source>
</evidence>
<dbReference type="GO" id="GO:0003723">
    <property type="term" value="F:RNA binding"/>
    <property type="evidence" value="ECO:0007669"/>
    <property type="project" value="UniProtKB-UniRule"/>
</dbReference>
<evidence type="ECO:0000259" key="11">
    <source>
        <dbReference type="PROSITE" id="PS50102"/>
    </source>
</evidence>
<feature type="region of interest" description="Disordered" evidence="10">
    <location>
        <begin position="464"/>
        <end position="554"/>
    </location>
</feature>
<dbReference type="SUPFAM" id="SSF57783">
    <property type="entry name" value="Zinc beta-ribbon"/>
    <property type="match status" value="1"/>
</dbReference>
<organism evidence="13 14">
    <name type="scientific">Tricholomella constricta</name>
    <dbReference type="NCBI Taxonomy" id="117010"/>
    <lineage>
        <taxon>Eukaryota</taxon>
        <taxon>Fungi</taxon>
        <taxon>Dikarya</taxon>
        <taxon>Basidiomycota</taxon>
        <taxon>Agaricomycotina</taxon>
        <taxon>Agaricomycetes</taxon>
        <taxon>Agaricomycetidae</taxon>
        <taxon>Agaricales</taxon>
        <taxon>Tricholomatineae</taxon>
        <taxon>Lyophyllaceae</taxon>
        <taxon>Tricholomella</taxon>
    </lineage>
</organism>
<dbReference type="Gene3D" id="2.20.25.10">
    <property type="match status" value="1"/>
</dbReference>
<name>A0A8H5HQV0_9AGAR</name>
<protein>
    <recommendedName>
        <fullName evidence="1">DNA-directed RNA polymerase III subunit RPC10</fullName>
    </recommendedName>
    <alternativeName>
        <fullName evidence="6">RNA polymerase III subunit C11</fullName>
    </alternativeName>
</protein>
<evidence type="ECO:0000256" key="7">
    <source>
        <dbReference type="PROSITE-ProRule" id="PRU00176"/>
    </source>
</evidence>
<evidence type="ECO:0000256" key="6">
    <source>
        <dbReference type="ARBA" id="ARBA00029985"/>
    </source>
</evidence>
<keyword evidence="14" id="KW-1185">Reference proteome</keyword>
<keyword evidence="4" id="KW-0862">Zinc</keyword>
<feature type="compositionally biased region" description="Low complexity" evidence="10">
    <location>
        <begin position="949"/>
        <end position="960"/>
    </location>
</feature>
<feature type="compositionally biased region" description="Low complexity" evidence="10">
    <location>
        <begin position="1314"/>
        <end position="1334"/>
    </location>
</feature>
<feature type="compositionally biased region" description="Low complexity" evidence="10">
    <location>
        <begin position="537"/>
        <end position="553"/>
    </location>
</feature>
<feature type="compositionally biased region" description="Polar residues" evidence="10">
    <location>
        <begin position="1161"/>
        <end position="1172"/>
    </location>
</feature>
<dbReference type="Pfam" id="PF01096">
    <property type="entry name" value="Zn_ribbon_TFIIS"/>
    <property type="match status" value="1"/>
</dbReference>
<feature type="compositionally biased region" description="Low complexity" evidence="10">
    <location>
        <begin position="479"/>
        <end position="489"/>
    </location>
</feature>
<keyword evidence="9" id="KW-0240">DNA-directed RNA polymerase</keyword>
<dbReference type="GO" id="GO:0008270">
    <property type="term" value="F:zinc ion binding"/>
    <property type="evidence" value="ECO:0007669"/>
    <property type="project" value="UniProtKB-KW"/>
</dbReference>
<keyword evidence="5 7" id="KW-0694">RNA-binding</keyword>
<dbReference type="PROSITE" id="PS50102">
    <property type="entry name" value="RRM"/>
    <property type="match status" value="1"/>
</dbReference>
<dbReference type="InterPro" id="IPR012677">
    <property type="entry name" value="Nucleotide-bd_a/b_plait_sf"/>
</dbReference>
<feature type="domain" description="TFIIS-type" evidence="12">
    <location>
        <begin position="64"/>
        <end position="121"/>
    </location>
</feature>
<evidence type="ECO:0000256" key="2">
    <source>
        <dbReference type="ARBA" id="ARBA00022723"/>
    </source>
</evidence>
<evidence type="ECO:0000256" key="1">
    <source>
        <dbReference type="ARBA" id="ARBA00020093"/>
    </source>
</evidence>
<feature type="region of interest" description="Disordered" evidence="10">
    <location>
        <begin position="725"/>
        <end position="748"/>
    </location>
</feature>
<feature type="compositionally biased region" description="Polar residues" evidence="10">
    <location>
        <begin position="514"/>
        <end position="526"/>
    </location>
</feature>
<evidence type="ECO:0000256" key="4">
    <source>
        <dbReference type="ARBA" id="ARBA00022833"/>
    </source>
</evidence>
<gene>
    <name evidence="13" type="ORF">D9615_000682</name>
</gene>
<feature type="compositionally biased region" description="Basic and acidic residues" evidence="10">
    <location>
        <begin position="977"/>
        <end position="991"/>
    </location>
</feature>
<feature type="region of interest" description="Disordered" evidence="10">
    <location>
        <begin position="187"/>
        <end position="214"/>
    </location>
</feature>
<feature type="compositionally biased region" description="Polar residues" evidence="10">
    <location>
        <begin position="1293"/>
        <end position="1304"/>
    </location>
</feature>
<comment type="caution">
    <text evidence="13">The sequence shown here is derived from an EMBL/GenBank/DDBJ whole genome shotgun (WGS) entry which is preliminary data.</text>
</comment>
<evidence type="ECO:0000256" key="10">
    <source>
        <dbReference type="SAM" id="MobiDB-lite"/>
    </source>
</evidence>
<dbReference type="InterPro" id="IPR001529">
    <property type="entry name" value="Zn_ribbon_RPB9"/>
</dbReference>
<keyword evidence="2 9" id="KW-0479">Metal-binding</keyword>
<dbReference type="SUPFAM" id="SSF54928">
    <property type="entry name" value="RNA-binding domain, RBD"/>
    <property type="match status" value="1"/>
</dbReference>
<feature type="compositionally biased region" description="Polar residues" evidence="10">
    <location>
        <begin position="1054"/>
        <end position="1068"/>
    </location>
</feature>
<feature type="region of interest" description="Disordered" evidence="10">
    <location>
        <begin position="1037"/>
        <end position="1087"/>
    </location>
</feature>
<dbReference type="Proteomes" id="UP000565441">
    <property type="component" value="Unassembled WGS sequence"/>
</dbReference>
<proteinExistence type="inferred from homology"/>
<dbReference type="PROSITE" id="PS51133">
    <property type="entry name" value="ZF_TFIIS_2"/>
    <property type="match status" value="1"/>
</dbReference>
<feature type="region of interest" description="Disordered" evidence="10">
    <location>
        <begin position="1224"/>
        <end position="1274"/>
    </location>
</feature>
<evidence type="ECO:0000256" key="9">
    <source>
        <dbReference type="RuleBase" id="RU003474"/>
    </source>
</evidence>
<keyword evidence="3 8" id="KW-0863">Zinc-finger</keyword>
<dbReference type="InterPro" id="IPR034014">
    <property type="entry name" value="Zn_ribbon_RPC11_C"/>
</dbReference>
<dbReference type="PANTHER" id="PTHR10501">
    <property type="entry name" value="U1 SMALL NUCLEAR RIBONUCLEOPROTEIN A/U2 SMALL NUCLEAR RIBONUCLEOPROTEIN B"/>
    <property type="match status" value="1"/>
</dbReference>
<evidence type="ECO:0000256" key="3">
    <source>
        <dbReference type="ARBA" id="ARBA00022771"/>
    </source>
</evidence>
<feature type="region of interest" description="Disordered" evidence="10">
    <location>
        <begin position="269"/>
        <end position="300"/>
    </location>
</feature>
<feature type="compositionally biased region" description="Low complexity" evidence="10">
    <location>
        <begin position="1252"/>
        <end position="1266"/>
    </location>
</feature>
<evidence type="ECO:0000313" key="13">
    <source>
        <dbReference type="EMBL" id="KAF5387752.1"/>
    </source>
</evidence>
<feature type="compositionally biased region" description="Low complexity" evidence="10">
    <location>
        <begin position="277"/>
        <end position="289"/>
    </location>
</feature>
<evidence type="ECO:0000259" key="12">
    <source>
        <dbReference type="PROSITE" id="PS51133"/>
    </source>
</evidence>
<dbReference type="InterPro" id="IPR001222">
    <property type="entry name" value="Znf_TFIIS"/>
</dbReference>
<dbReference type="Pfam" id="PF02150">
    <property type="entry name" value="Zn_ribbon_RPB9"/>
    <property type="match status" value="1"/>
</dbReference>
<accession>A0A8H5HQV0</accession>
<feature type="domain" description="RRM" evidence="11">
    <location>
        <begin position="1069"/>
        <end position="1155"/>
    </location>
</feature>
<feature type="region of interest" description="Disordered" evidence="10">
    <location>
        <begin position="1158"/>
        <end position="1211"/>
    </location>
</feature>
<dbReference type="CDD" id="cd10509">
    <property type="entry name" value="Zn-ribbon_RPC11"/>
    <property type="match status" value="1"/>
</dbReference>
<dbReference type="InterPro" id="IPR000504">
    <property type="entry name" value="RRM_dom"/>
</dbReference>
<feature type="compositionally biased region" description="Low complexity" evidence="10">
    <location>
        <begin position="1002"/>
        <end position="1020"/>
    </location>
</feature>
<dbReference type="EMBL" id="JAACJP010000001">
    <property type="protein sequence ID" value="KAF5387752.1"/>
    <property type="molecule type" value="Genomic_DNA"/>
</dbReference>
<dbReference type="GO" id="GO:0006351">
    <property type="term" value="P:DNA-templated transcription"/>
    <property type="evidence" value="ECO:0007669"/>
    <property type="project" value="InterPro"/>
</dbReference>
<dbReference type="FunFam" id="3.30.70.330:FF:000428">
    <property type="entry name" value="Related to WHI3-involved in regulation of cell size"/>
    <property type="match status" value="1"/>
</dbReference>
<comment type="similarity">
    <text evidence="9">Belongs to the archaeal rpoM/eukaryotic RPA12/RPB9/RPC11 RNA polymerase family.</text>
</comment>
<dbReference type="OrthoDB" id="431169at2759"/>
<evidence type="ECO:0000256" key="5">
    <source>
        <dbReference type="ARBA" id="ARBA00022884"/>
    </source>
</evidence>
<feature type="compositionally biased region" description="Low complexity" evidence="10">
    <location>
        <begin position="187"/>
        <end position="198"/>
    </location>
</feature>
<reference evidence="13 14" key="1">
    <citation type="journal article" date="2020" name="ISME J.">
        <title>Uncovering the hidden diversity of litter-decomposition mechanisms in mushroom-forming fungi.</title>
        <authorList>
            <person name="Floudas D."/>
            <person name="Bentzer J."/>
            <person name="Ahren D."/>
            <person name="Johansson T."/>
            <person name="Persson P."/>
            <person name="Tunlid A."/>
        </authorList>
    </citation>
    <scope>NUCLEOTIDE SEQUENCE [LARGE SCALE GENOMIC DNA]</scope>
    <source>
        <strain evidence="13 14">CBS 661.87</strain>
    </source>
</reference>
<evidence type="ECO:0000313" key="14">
    <source>
        <dbReference type="Proteomes" id="UP000565441"/>
    </source>
</evidence>
<feature type="compositionally biased region" description="Polar residues" evidence="10">
    <location>
        <begin position="464"/>
        <end position="473"/>
    </location>
</feature>
<sequence length="1347" mass="143564">MLFCPTCANLLVISSETGYNKWACNSCAYEFPITKQMTSRTKLKRKEIDDVLGGDEMWAHADSTMASCDKCNHNQAYFYQLQIRSADEPMTTCTSTRLLPLDPTLIGLYLRQSIGVLHAATAGVKIDRVLHFFAVHQNTHFFVNTLGLLSEFRICPSTFPSGPGFRQMPDPKLGTIRLSFTYLSRSHIPKSSSSSTASNPFLTPSPTLRDCSTHPSPISPALVPAFDPVTLPTLAASTISQLSSHQPDEDFINKSLLDSLDAQADAEPILSSDSEQAAAHSYGSASNSSSGGGSPSVPYHISMQTHHQSLAHPDSPEALNHQHIPAHDSMYAHQNNMYGSIPDGVHNIHPEYATEYESRKFQQQQQHKLDGFNSSFRPNNFNQFPAARPRHQTARSGLSSSNQFRDTASYFPTSAADVFPPSMTSPVQSHMPSFEPRPSYDFAGGQMNLNGLGPKPFMDLYSSANIPSHQVNGSKAHHQQQQQQTQHAAYSAPYANGPHLSSQTPYGPHVPAASTASSAINGTNAAAISGGPPGLAPPTNTSTTNPSNSSANTEEISTIFVVGFPEDMQEREFQNMFTFSPEFEAATLKIPNKEYTAYGGIGGGPGNTGGLRNGYSAYGGPNDPYNLVTVNQGGVVVDGGRDGTMASWPANVPGEDVSGMPFLGSAISGGNVPGMNMPPRKQIIGFAKFKTRDAALQARDGLQGRRVDIDKGAVLKAEMAKKNLHTKRGVGPVPGGAPAGPASGAAAVGGTGASGLQQTLAGGSVLSAAGQEPYSIGGSETISARDRELGSLGAMGLGNGRLNQWRDQTQQHDHLHSAGPNGIAADREEEERRGVISAMGLGAFGTRGPRERAEEDERERRRKDKDMMRLRAGNSTAYDAFHSVPAGPAHTVHSSRHLPSQAGAGMLSPLENEPAPGTSPMVANGFGGRAQHEDLPGPWDNVRSKGVLRPSSSSQRSTSPPCQPNDSAFDMPPRSFSPEHRQIFERSRHDPQYAGTRTNHASSESSSSSVMGGPQSVGQSDGHGTEAELSRALGGLDVNAEGGKTSPQLPSPASGASSRNGVDQNPPINTLYVGNLPTSPPPSGFPQDYLEDSLRELFSSRAGFRRLCFRQKSNGPMCFVEFEDVPYATRALNDLYGNTLKGLVKGGIRLSYSKNPLGVRTPTSAGSNGPSLQQQQQMQGNNNINTAPNNPSYTSNVAQEFQPRSEEQLRVAPVILRRDMARDMALTSPPPPSGHQSFAPDLLASPPPPPRFFSSSPSGFGASSGSTPLTGSSNPFMPRYPFGMASSTSHAQPITTFSPFGLSSTPPPHSTIPDHQMSSDGHMSSSHSQHFHNSFAPASNLEAARAG</sequence>
<dbReference type="InterPro" id="IPR035979">
    <property type="entry name" value="RBD_domain_sf"/>
</dbReference>
<dbReference type="Gene3D" id="3.30.70.330">
    <property type="match status" value="2"/>
</dbReference>
<feature type="region of interest" description="Disordered" evidence="10">
    <location>
        <begin position="809"/>
        <end position="1025"/>
    </location>
</feature>
<keyword evidence="9" id="KW-0804">Transcription</keyword>
<feature type="compositionally biased region" description="Low complexity" evidence="10">
    <location>
        <begin position="1173"/>
        <end position="1190"/>
    </location>
</feature>
<dbReference type="GO" id="GO:0055029">
    <property type="term" value="C:nuclear DNA-directed RNA polymerase complex"/>
    <property type="evidence" value="ECO:0007669"/>
    <property type="project" value="UniProtKB-ARBA"/>
</dbReference>
<feature type="compositionally biased region" description="Basic and acidic residues" evidence="10">
    <location>
        <begin position="848"/>
        <end position="869"/>
    </location>
</feature>